<name>A0A8K0NSA6_9TREE</name>
<organism evidence="3 4">
    <name type="scientific">Filobasidium floriforme</name>
    <dbReference type="NCBI Taxonomy" id="5210"/>
    <lineage>
        <taxon>Eukaryota</taxon>
        <taxon>Fungi</taxon>
        <taxon>Dikarya</taxon>
        <taxon>Basidiomycota</taxon>
        <taxon>Agaricomycotina</taxon>
        <taxon>Tremellomycetes</taxon>
        <taxon>Filobasidiales</taxon>
        <taxon>Filobasidiaceae</taxon>
        <taxon>Filobasidium</taxon>
    </lineage>
</organism>
<keyword evidence="4" id="KW-1185">Reference proteome</keyword>
<dbReference type="AlphaFoldDB" id="A0A8K0NSA6"/>
<dbReference type="InterPro" id="IPR019140">
    <property type="entry name" value="MCM_complex-bd"/>
</dbReference>
<protein>
    <recommendedName>
        <fullName evidence="5">Mini-chromosome maintenance complex-binding protein</fullName>
    </recommendedName>
</protein>
<dbReference type="Pfam" id="PF09739">
    <property type="entry name" value="MCM_bind"/>
    <property type="match status" value="1"/>
</dbReference>
<dbReference type="GO" id="GO:0005634">
    <property type="term" value="C:nucleus"/>
    <property type="evidence" value="ECO:0007669"/>
    <property type="project" value="UniProtKB-SubCell"/>
</dbReference>
<comment type="subcellular location">
    <subcellularLocation>
        <location evidence="1">Nucleus</location>
    </subcellularLocation>
</comment>
<dbReference type="Proteomes" id="UP000812966">
    <property type="component" value="Unassembled WGS sequence"/>
</dbReference>
<dbReference type="GO" id="GO:0006261">
    <property type="term" value="P:DNA-templated DNA replication"/>
    <property type="evidence" value="ECO:0007669"/>
    <property type="project" value="TreeGrafter"/>
</dbReference>
<dbReference type="GO" id="GO:0003682">
    <property type="term" value="F:chromatin binding"/>
    <property type="evidence" value="ECO:0007669"/>
    <property type="project" value="TreeGrafter"/>
</dbReference>
<evidence type="ECO:0000313" key="3">
    <source>
        <dbReference type="EMBL" id="KAG7563056.1"/>
    </source>
</evidence>
<dbReference type="OrthoDB" id="329666at2759"/>
<accession>A0A8K0NSA6</accession>
<evidence type="ECO:0008006" key="5">
    <source>
        <dbReference type="Google" id="ProtNLM"/>
    </source>
</evidence>
<keyword evidence="2" id="KW-0539">Nucleus</keyword>
<comment type="caution">
    <text evidence="3">The sequence shown here is derived from an EMBL/GenBank/DDBJ whole genome shotgun (WGS) entry which is preliminary data.</text>
</comment>
<sequence>MPIAVTEPTMLPTEEILRTALAEHDAQEGEAVDRSEVISKAFVALDSPGNIPYYRPGITAPLTVCRFRCMLQDTGYPLEVYMPPAESDGLEGGDSGANNLYGNSVDWSRLKERWVGWGVEIPGEQPWIKAELEGSSTLISGFEGLSVDARSSPVALPTSVHGKFPETSAKGSYTGALLKVYDPETSYQAASTYTFTGILSTSSLPTIDDQDEMDEGESSSTYVPTLHVLSSPYPVYPLQSASIATEADADREEVLDQLSGAFGVDDRLSAEFLLLALISSVTTRVSGGFPLGSLSLNILLPKGPDAADPQAFKRIVNTISTVSPLVSPAELSINLISKGSFYPSMVNAAGSTGLQSGVLQLAPSTVVVMNEDTLEGGDLKDRAVDNLKALMNVFKMQKLRYKYPFVAEDFGMDVDLGLVVVGQGKSFLPVDLHVPILSSQPVPGTKPIDDNRLKAIRRYISEARAAAKSLSIPDDVAEHIQSEFVRLRKKATEEGKTVGEEELKRWMKIARLLALSHPHRVLTKGIWERVLSMDAERLSRLETR</sequence>
<evidence type="ECO:0000256" key="1">
    <source>
        <dbReference type="ARBA" id="ARBA00004123"/>
    </source>
</evidence>
<dbReference type="EMBL" id="JABELV010000021">
    <property type="protein sequence ID" value="KAG7563056.1"/>
    <property type="molecule type" value="Genomic_DNA"/>
</dbReference>
<dbReference type="PANTHER" id="PTHR13489:SF0">
    <property type="entry name" value="MINI-CHROMOSOME MAINTENANCE COMPLEX-BINDING PROTEIN"/>
    <property type="match status" value="1"/>
</dbReference>
<gene>
    <name evidence="3" type="ORF">FFLO_01488</name>
</gene>
<evidence type="ECO:0000256" key="2">
    <source>
        <dbReference type="ARBA" id="ARBA00023242"/>
    </source>
</evidence>
<dbReference type="PANTHER" id="PTHR13489">
    <property type="entry name" value="MINI-CHROMOSOME MAINTENANCE COMPLEX-BINDING PROTEIN"/>
    <property type="match status" value="1"/>
</dbReference>
<evidence type="ECO:0000313" key="4">
    <source>
        <dbReference type="Proteomes" id="UP000812966"/>
    </source>
</evidence>
<reference evidence="3" key="1">
    <citation type="submission" date="2020-04" db="EMBL/GenBank/DDBJ databases">
        <title>Analysis of mating type loci in Filobasidium floriforme.</title>
        <authorList>
            <person name="Nowrousian M."/>
        </authorList>
    </citation>
    <scope>NUCLEOTIDE SEQUENCE</scope>
    <source>
        <strain evidence="3">CBS 6242</strain>
    </source>
</reference>
<proteinExistence type="predicted"/>